<evidence type="ECO:0000313" key="15">
    <source>
        <dbReference type="EMBL" id="KAJ8400344.1"/>
    </source>
</evidence>
<evidence type="ECO:0000256" key="12">
    <source>
        <dbReference type="ARBA" id="ARBA00023157"/>
    </source>
</evidence>
<evidence type="ECO:0000256" key="7">
    <source>
        <dbReference type="ARBA" id="ARBA00022490"/>
    </source>
</evidence>
<keyword evidence="11" id="KW-0472">Membrane</keyword>
<comment type="function">
    <text evidence="1">Component of the sarcoglycan complex, a subcomplex of the dystrophin-glycoprotein complex which forms a link between the F-actin cytoskeleton and the extracellular matrix.</text>
</comment>
<reference evidence="15" key="1">
    <citation type="journal article" date="2023" name="Science">
        <title>Genome structures resolve the early diversification of teleost fishes.</title>
        <authorList>
            <person name="Parey E."/>
            <person name="Louis A."/>
            <person name="Montfort J."/>
            <person name="Bouchez O."/>
            <person name="Roques C."/>
            <person name="Iampietro C."/>
            <person name="Lluch J."/>
            <person name="Castinel A."/>
            <person name="Donnadieu C."/>
            <person name="Desvignes T."/>
            <person name="Floi Bucao C."/>
            <person name="Jouanno E."/>
            <person name="Wen M."/>
            <person name="Mejri S."/>
            <person name="Dirks R."/>
            <person name="Jansen H."/>
            <person name="Henkel C."/>
            <person name="Chen W.J."/>
            <person name="Zahm M."/>
            <person name="Cabau C."/>
            <person name="Klopp C."/>
            <person name="Thompson A.W."/>
            <person name="Robinson-Rechavi M."/>
            <person name="Braasch I."/>
            <person name="Lecointre G."/>
            <person name="Bobe J."/>
            <person name="Postlethwait J.H."/>
            <person name="Berthelot C."/>
            <person name="Roest Crollius H."/>
            <person name="Guiguen Y."/>
        </authorList>
    </citation>
    <scope>NUCLEOTIDE SEQUENCE</scope>
    <source>
        <strain evidence="15">NC1722</strain>
    </source>
</reference>
<comment type="similarity">
    <text evidence="4">Belongs to the sarcoglycan beta/delta/gamma/zeta family.</text>
</comment>
<evidence type="ECO:0000256" key="14">
    <source>
        <dbReference type="ARBA" id="ARBA00023212"/>
    </source>
</evidence>
<dbReference type="EMBL" id="JAINUG010000077">
    <property type="protein sequence ID" value="KAJ8400344.1"/>
    <property type="molecule type" value="Genomic_DNA"/>
</dbReference>
<dbReference type="Pfam" id="PF04790">
    <property type="entry name" value="Sarcoglycan_1"/>
    <property type="match status" value="1"/>
</dbReference>
<dbReference type="GO" id="GO:0005856">
    <property type="term" value="C:cytoskeleton"/>
    <property type="evidence" value="ECO:0007669"/>
    <property type="project" value="UniProtKB-SubCell"/>
</dbReference>
<keyword evidence="13" id="KW-0325">Glycoprotein</keyword>
<dbReference type="GO" id="GO:0042383">
    <property type="term" value="C:sarcolemma"/>
    <property type="evidence" value="ECO:0007669"/>
    <property type="project" value="UniProtKB-SubCell"/>
</dbReference>
<keyword evidence="10" id="KW-1133">Transmembrane helix</keyword>
<protein>
    <recommendedName>
        <fullName evidence="5">Gamma-sarcoglycan</fullName>
    </recommendedName>
</protein>
<keyword evidence="9" id="KW-0735">Signal-anchor</keyword>
<evidence type="ECO:0000256" key="2">
    <source>
        <dbReference type="ARBA" id="ARBA00004245"/>
    </source>
</evidence>
<evidence type="ECO:0000256" key="9">
    <source>
        <dbReference type="ARBA" id="ARBA00022968"/>
    </source>
</evidence>
<evidence type="ECO:0000256" key="3">
    <source>
        <dbReference type="ARBA" id="ARBA00004274"/>
    </source>
</evidence>
<dbReference type="GO" id="GO:0048738">
    <property type="term" value="P:cardiac muscle tissue development"/>
    <property type="evidence" value="ECO:0007669"/>
    <property type="project" value="TreeGrafter"/>
</dbReference>
<comment type="caution">
    <text evidence="15">The sequence shown here is derived from an EMBL/GenBank/DDBJ whole genome shotgun (WGS) entry which is preliminary data.</text>
</comment>
<dbReference type="AlphaFoldDB" id="A0AAD7SD21"/>
<comment type="subcellular location">
    <subcellularLocation>
        <location evidence="3">Cell membrane</location>
        <location evidence="3">Sarcolemma</location>
        <topology evidence="3">Single-pass type II membrane protein</topology>
    </subcellularLocation>
    <subcellularLocation>
        <location evidence="2">Cytoplasm</location>
        <location evidence="2">Cytoskeleton</location>
    </subcellularLocation>
</comment>
<evidence type="ECO:0000256" key="6">
    <source>
        <dbReference type="ARBA" id="ARBA00022475"/>
    </source>
</evidence>
<dbReference type="InterPro" id="IPR006875">
    <property type="entry name" value="Sarcoglycan"/>
</dbReference>
<dbReference type="Proteomes" id="UP001221898">
    <property type="component" value="Unassembled WGS sequence"/>
</dbReference>
<dbReference type="GO" id="GO:0060047">
    <property type="term" value="P:heart contraction"/>
    <property type="evidence" value="ECO:0007669"/>
    <property type="project" value="TreeGrafter"/>
</dbReference>
<name>A0AAD7SD21_9TELE</name>
<evidence type="ECO:0000256" key="13">
    <source>
        <dbReference type="ARBA" id="ARBA00023180"/>
    </source>
</evidence>
<evidence type="ECO:0000313" key="16">
    <source>
        <dbReference type="Proteomes" id="UP001221898"/>
    </source>
</evidence>
<sequence>MKDILLESPTRFLSMNAPKGVHIKALPGNLEAVSNQDILLHTSEGMLLLNSESVRLSKLPEGQMGGGTQELYEVCACPSGKLYISRAGMMSTCHQNQDC</sequence>
<dbReference type="GO" id="GO:0016012">
    <property type="term" value="C:sarcoglycan complex"/>
    <property type="evidence" value="ECO:0007669"/>
    <property type="project" value="InterPro"/>
</dbReference>
<evidence type="ECO:0000256" key="10">
    <source>
        <dbReference type="ARBA" id="ARBA00022989"/>
    </source>
</evidence>
<evidence type="ECO:0000256" key="4">
    <source>
        <dbReference type="ARBA" id="ARBA00007574"/>
    </source>
</evidence>
<dbReference type="PANTHER" id="PTHR12939">
    <property type="entry name" value="SARCOGLYCAN"/>
    <property type="match status" value="1"/>
</dbReference>
<evidence type="ECO:0000256" key="5">
    <source>
        <dbReference type="ARBA" id="ARBA00020453"/>
    </source>
</evidence>
<dbReference type="InterPro" id="IPR039972">
    <property type="entry name" value="Sarcoglycan_gamma/delta/zeta"/>
</dbReference>
<evidence type="ECO:0000256" key="11">
    <source>
        <dbReference type="ARBA" id="ARBA00023136"/>
    </source>
</evidence>
<keyword evidence="12" id="KW-1015">Disulfide bond</keyword>
<dbReference type="PANTHER" id="PTHR12939:SF4">
    <property type="entry name" value="GAMMA-SARCOGLYCAN"/>
    <property type="match status" value="1"/>
</dbReference>
<keyword evidence="16" id="KW-1185">Reference proteome</keyword>
<gene>
    <name evidence="15" type="ORF">AAFF_G00397270</name>
</gene>
<organism evidence="15 16">
    <name type="scientific">Aldrovandia affinis</name>
    <dbReference type="NCBI Taxonomy" id="143900"/>
    <lineage>
        <taxon>Eukaryota</taxon>
        <taxon>Metazoa</taxon>
        <taxon>Chordata</taxon>
        <taxon>Craniata</taxon>
        <taxon>Vertebrata</taxon>
        <taxon>Euteleostomi</taxon>
        <taxon>Actinopterygii</taxon>
        <taxon>Neopterygii</taxon>
        <taxon>Teleostei</taxon>
        <taxon>Notacanthiformes</taxon>
        <taxon>Halosauridae</taxon>
        <taxon>Aldrovandia</taxon>
    </lineage>
</organism>
<keyword evidence="6" id="KW-1003">Cell membrane</keyword>
<evidence type="ECO:0000256" key="1">
    <source>
        <dbReference type="ARBA" id="ARBA00002860"/>
    </source>
</evidence>
<accession>A0AAD7SD21</accession>
<evidence type="ECO:0000256" key="8">
    <source>
        <dbReference type="ARBA" id="ARBA00022692"/>
    </source>
</evidence>
<keyword evidence="8" id="KW-0812">Transmembrane</keyword>
<proteinExistence type="inferred from homology"/>
<keyword evidence="7" id="KW-0963">Cytoplasm</keyword>
<keyword evidence="14" id="KW-0206">Cytoskeleton</keyword>